<dbReference type="STRING" id="767769.A0A1L9U322"/>
<dbReference type="VEuPathDB" id="FungiDB:ASPBRDRAFT_49292"/>
<dbReference type="OMA" id="RPCIRRT"/>
<keyword evidence="3" id="KW-1185">Reference proteome</keyword>
<dbReference type="OrthoDB" id="5380370at2759"/>
<reference evidence="3" key="1">
    <citation type="journal article" date="2017" name="Genome Biol.">
        <title>Comparative genomics reveals high biological diversity and specific adaptations in the industrially and medically important fungal genus Aspergillus.</title>
        <authorList>
            <person name="de Vries R.P."/>
            <person name="Riley R."/>
            <person name="Wiebenga A."/>
            <person name="Aguilar-Osorio G."/>
            <person name="Amillis S."/>
            <person name="Uchima C.A."/>
            <person name="Anderluh G."/>
            <person name="Asadollahi M."/>
            <person name="Askin M."/>
            <person name="Barry K."/>
            <person name="Battaglia E."/>
            <person name="Bayram O."/>
            <person name="Benocci T."/>
            <person name="Braus-Stromeyer S.A."/>
            <person name="Caldana C."/>
            <person name="Canovas D."/>
            <person name="Cerqueira G.C."/>
            <person name="Chen F."/>
            <person name="Chen W."/>
            <person name="Choi C."/>
            <person name="Clum A."/>
            <person name="Dos Santos R.A."/>
            <person name="Damasio A.R."/>
            <person name="Diallinas G."/>
            <person name="Emri T."/>
            <person name="Fekete E."/>
            <person name="Flipphi M."/>
            <person name="Freyberg S."/>
            <person name="Gallo A."/>
            <person name="Gournas C."/>
            <person name="Habgood R."/>
            <person name="Hainaut M."/>
            <person name="Harispe M.L."/>
            <person name="Henrissat B."/>
            <person name="Hilden K.S."/>
            <person name="Hope R."/>
            <person name="Hossain A."/>
            <person name="Karabika E."/>
            <person name="Karaffa L."/>
            <person name="Karanyi Z."/>
            <person name="Krasevec N."/>
            <person name="Kuo A."/>
            <person name="Kusch H."/>
            <person name="LaButti K."/>
            <person name="Lagendijk E.L."/>
            <person name="Lapidus A."/>
            <person name="Levasseur A."/>
            <person name="Lindquist E."/>
            <person name="Lipzen A."/>
            <person name="Logrieco A.F."/>
            <person name="MacCabe A."/>
            <person name="Maekelae M.R."/>
            <person name="Malavazi I."/>
            <person name="Melin P."/>
            <person name="Meyer V."/>
            <person name="Mielnichuk N."/>
            <person name="Miskei M."/>
            <person name="Molnar A.P."/>
            <person name="Mule G."/>
            <person name="Ngan C.Y."/>
            <person name="Orejas M."/>
            <person name="Orosz E."/>
            <person name="Ouedraogo J.P."/>
            <person name="Overkamp K.M."/>
            <person name="Park H.-S."/>
            <person name="Perrone G."/>
            <person name="Piumi F."/>
            <person name="Punt P.J."/>
            <person name="Ram A.F."/>
            <person name="Ramon A."/>
            <person name="Rauscher S."/>
            <person name="Record E."/>
            <person name="Riano-Pachon D.M."/>
            <person name="Robert V."/>
            <person name="Roehrig J."/>
            <person name="Ruller R."/>
            <person name="Salamov A."/>
            <person name="Salih N.S."/>
            <person name="Samson R.A."/>
            <person name="Sandor E."/>
            <person name="Sanguinetti M."/>
            <person name="Schuetze T."/>
            <person name="Sepcic K."/>
            <person name="Shelest E."/>
            <person name="Sherlock G."/>
            <person name="Sophianopoulou V."/>
            <person name="Squina F.M."/>
            <person name="Sun H."/>
            <person name="Susca A."/>
            <person name="Todd R.B."/>
            <person name="Tsang A."/>
            <person name="Unkles S.E."/>
            <person name="van de Wiele N."/>
            <person name="van Rossen-Uffink D."/>
            <person name="Oliveira J.V."/>
            <person name="Vesth T.C."/>
            <person name="Visser J."/>
            <person name="Yu J.-H."/>
            <person name="Zhou M."/>
            <person name="Andersen M.R."/>
            <person name="Archer D.B."/>
            <person name="Baker S.E."/>
            <person name="Benoit I."/>
            <person name="Brakhage A.A."/>
            <person name="Braus G.H."/>
            <person name="Fischer R."/>
            <person name="Frisvad J.C."/>
            <person name="Goldman G.H."/>
            <person name="Houbraken J."/>
            <person name="Oakley B."/>
            <person name="Pocsi I."/>
            <person name="Scazzocchio C."/>
            <person name="Seiboth B."/>
            <person name="vanKuyk P.A."/>
            <person name="Wortman J."/>
            <person name="Dyer P.S."/>
            <person name="Grigoriev I.V."/>
        </authorList>
    </citation>
    <scope>NUCLEOTIDE SEQUENCE [LARGE SCALE GENOMIC DNA]</scope>
    <source>
        <strain evidence="3">CBS 101740 / IMI 381727 / IBT 21946</strain>
    </source>
</reference>
<dbReference type="Proteomes" id="UP000184499">
    <property type="component" value="Unassembled WGS sequence"/>
</dbReference>
<feature type="region of interest" description="Disordered" evidence="1">
    <location>
        <begin position="94"/>
        <end position="117"/>
    </location>
</feature>
<evidence type="ECO:0000256" key="1">
    <source>
        <dbReference type="SAM" id="MobiDB-lite"/>
    </source>
</evidence>
<feature type="compositionally biased region" description="Polar residues" evidence="1">
    <location>
        <begin position="96"/>
        <end position="112"/>
    </location>
</feature>
<organism evidence="2 3">
    <name type="scientific">Aspergillus brasiliensis (strain CBS 101740 / IMI 381727 / IBT 21946)</name>
    <dbReference type="NCBI Taxonomy" id="767769"/>
    <lineage>
        <taxon>Eukaryota</taxon>
        <taxon>Fungi</taxon>
        <taxon>Dikarya</taxon>
        <taxon>Ascomycota</taxon>
        <taxon>Pezizomycotina</taxon>
        <taxon>Eurotiomycetes</taxon>
        <taxon>Eurotiomycetidae</taxon>
        <taxon>Eurotiales</taxon>
        <taxon>Aspergillaceae</taxon>
        <taxon>Aspergillus</taxon>
        <taxon>Aspergillus subgen. Circumdati</taxon>
    </lineage>
</organism>
<protein>
    <submittedName>
        <fullName evidence="2">Uncharacterized protein</fullName>
    </submittedName>
</protein>
<feature type="compositionally biased region" description="Low complexity" evidence="1">
    <location>
        <begin position="157"/>
        <end position="170"/>
    </location>
</feature>
<dbReference type="AlphaFoldDB" id="A0A1L9U322"/>
<dbReference type="RefSeq" id="XP_067473203.1">
    <property type="nucleotide sequence ID" value="XM_067626302.1"/>
</dbReference>
<evidence type="ECO:0000313" key="2">
    <source>
        <dbReference type="EMBL" id="OJJ65953.1"/>
    </source>
</evidence>
<feature type="region of interest" description="Disordered" evidence="1">
    <location>
        <begin position="144"/>
        <end position="174"/>
    </location>
</feature>
<dbReference type="GeneID" id="93578790"/>
<sequence length="299" mass="33377">MDKFPGDVLRWFGEEHDLDLALDKDPTHSVNSPMKIPHRKLKRPCIRRTLSLNSATFIRQPSFTASHKNHRYSSQSPVTPSFLTNFLIRESKPRPLSSQAQGHHAPQSSSCSIDPGAQYYQDPEARLKLRLYLASPHNFDEAIEFGFPTPADGDTTSSPASSPKQSSKPQNNRRKIHPAVAHIADLCTETDGAISDPVQPSRPLENPISDKAMSLRDTQKPCAVDKGSGKLLDPNNREMTLKMTLTRPDLRTNSWEAVSPDTPVSTGSLSAEGDLQTCTADENMRHKMKTVWCKLRIWK</sequence>
<name>A0A1L9U322_ASPBC</name>
<proteinExistence type="predicted"/>
<accession>A0A1L9U322</accession>
<dbReference type="EMBL" id="KV878703">
    <property type="protein sequence ID" value="OJJ65953.1"/>
    <property type="molecule type" value="Genomic_DNA"/>
</dbReference>
<evidence type="ECO:0000313" key="3">
    <source>
        <dbReference type="Proteomes" id="UP000184499"/>
    </source>
</evidence>
<gene>
    <name evidence="2" type="ORF">ASPBRDRAFT_49292</name>
</gene>